<dbReference type="EMBL" id="CP036265">
    <property type="protein sequence ID" value="QDT16331.1"/>
    <property type="molecule type" value="Genomic_DNA"/>
</dbReference>
<dbReference type="SMART" id="SM00490">
    <property type="entry name" value="HELICc"/>
    <property type="match status" value="1"/>
</dbReference>
<dbReference type="SMART" id="SM00487">
    <property type="entry name" value="DEXDc"/>
    <property type="match status" value="1"/>
</dbReference>
<evidence type="ECO:0000256" key="1">
    <source>
        <dbReference type="ARBA" id="ARBA00022741"/>
    </source>
</evidence>
<dbReference type="GO" id="GO:0016787">
    <property type="term" value="F:hydrolase activity"/>
    <property type="evidence" value="ECO:0007669"/>
    <property type="project" value="UniProtKB-KW"/>
</dbReference>
<evidence type="ECO:0000256" key="4">
    <source>
        <dbReference type="ARBA" id="ARBA00022840"/>
    </source>
</evidence>
<dbReference type="PANTHER" id="PTHR12131:SF1">
    <property type="entry name" value="ATP-DEPENDENT RNA HELICASE SUPV3L1, MITOCHONDRIAL-RELATED"/>
    <property type="match status" value="1"/>
</dbReference>
<sequence length="833" mass="92884">MSDESAPPSREDLCLQYLDSLPFEPYPVQEEALLAYFEHDPGVLVCAPTGTGKTLVAEAALYEALHTGKTAYYTTPLIALTEQKFQEVQDAAERWGFPRESVGLVTGNRSVNPDATVLVVVAEILVNRLLDGEKFDWDNVSAVVMDEFHSFADPERGIVWELALALLPKHVRLMLLSATVGNAADFVMWLSKSHGRSIRLVQGTERKVPLQFHWTDDELLPDLTESMADNDDPGTNNPHRRTPALIFVFSRDECWSIAETLKGRHLISDGLRKELAAALEEYDFTTGAGPKLKPILLRGVGVHHAGVLPKYKRAVEELFQRRLLSVVVCTETLAAGMNLPARSVVLTTLLKGPPGKKKVADASGAHQMFGRAGRPQYDDQGHVYALAHEDDVKIARWDAKHDLASLEQSKDPNILKMAKRLKKKRPSRNPKTQYWNDDQFQKLIAAPPGKLASKGRLPWRLLAYLLNRNPEVEAVRAFVRKRLMDEGRVEGQLKELDRMLLTLHHGGFVDLEPEPPARETPRPAAAAAEQNEPEPEPEPEPAGGGMLGGLLSEALEEAREEADEPAKKDTPLARARRKEAGEPEPSDEPERYSPERAVPTEKAAQLTAFRTVNPVFGSWLLTILGKAEREEWLQILESTLEFPGSTARSVRVPQPDFMPPGSLATEYVDPELIARGVLSPEELYPASIEDDENRLANDWERKFAPTLAEKVDLLFRHEYPHVDDQHIRSVWCAGDLLKHGANFDDYVTARGLQKQEGCVFRHCLRLVLLCGEFARLTPDGLDPTEWRNELKDVARQLTLACRAVDPQTTETELETLTHGGEAGDDDFGLGLFE</sequence>
<organism evidence="8 9">
    <name type="scientific">Alienimonas californiensis</name>
    <dbReference type="NCBI Taxonomy" id="2527989"/>
    <lineage>
        <taxon>Bacteria</taxon>
        <taxon>Pseudomonadati</taxon>
        <taxon>Planctomycetota</taxon>
        <taxon>Planctomycetia</taxon>
        <taxon>Planctomycetales</taxon>
        <taxon>Planctomycetaceae</taxon>
        <taxon>Alienimonas</taxon>
    </lineage>
</organism>
<dbReference type="GO" id="GO:0003676">
    <property type="term" value="F:nucleic acid binding"/>
    <property type="evidence" value="ECO:0007669"/>
    <property type="project" value="InterPro"/>
</dbReference>
<protein>
    <submittedName>
        <fullName evidence="8">Ski2-like helicase</fullName>
    </submittedName>
</protein>
<evidence type="ECO:0000256" key="3">
    <source>
        <dbReference type="ARBA" id="ARBA00022806"/>
    </source>
</evidence>
<evidence type="ECO:0000313" key="8">
    <source>
        <dbReference type="EMBL" id="QDT16331.1"/>
    </source>
</evidence>
<keyword evidence="3 8" id="KW-0347">Helicase</keyword>
<feature type="region of interest" description="Disordered" evidence="5">
    <location>
        <begin position="508"/>
        <end position="598"/>
    </location>
</feature>
<keyword evidence="9" id="KW-1185">Reference proteome</keyword>
<dbReference type="InterPro" id="IPR001650">
    <property type="entry name" value="Helicase_C-like"/>
</dbReference>
<dbReference type="Gene3D" id="3.40.50.300">
    <property type="entry name" value="P-loop containing nucleotide triphosphate hydrolases"/>
    <property type="match status" value="2"/>
</dbReference>
<dbReference type="AlphaFoldDB" id="A0A517PAD7"/>
<evidence type="ECO:0000259" key="7">
    <source>
        <dbReference type="PROSITE" id="PS51194"/>
    </source>
</evidence>
<dbReference type="GO" id="GO:0005524">
    <property type="term" value="F:ATP binding"/>
    <property type="evidence" value="ECO:0007669"/>
    <property type="project" value="UniProtKB-KW"/>
</dbReference>
<dbReference type="InterPro" id="IPR050699">
    <property type="entry name" value="RNA-DNA_Helicase"/>
</dbReference>
<dbReference type="InterPro" id="IPR014001">
    <property type="entry name" value="Helicase_ATP-bd"/>
</dbReference>
<keyword evidence="2" id="KW-0378">Hydrolase</keyword>
<dbReference type="GO" id="GO:0004386">
    <property type="term" value="F:helicase activity"/>
    <property type="evidence" value="ECO:0007669"/>
    <property type="project" value="UniProtKB-KW"/>
</dbReference>
<feature type="compositionally biased region" description="Acidic residues" evidence="5">
    <location>
        <begin position="554"/>
        <end position="563"/>
    </location>
</feature>
<dbReference type="InterPro" id="IPR027417">
    <property type="entry name" value="P-loop_NTPase"/>
</dbReference>
<accession>A0A517PAD7</accession>
<keyword evidence="1" id="KW-0547">Nucleotide-binding</keyword>
<evidence type="ECO:0000256" key="5">
    <source>
        <dbReference type="SAM" id="MobiDB-lite"/>
    </source>
</evidence>
<feature type="domain" description="Helicase C-terminal" evidence="7">
    <location>
        <begin position="215"/>
        <end position="418"/>
    </location>
</feature>
<dbReference type="OrthoDB" id="9807155at2"/>
<dbReference type="CDD" id="cd18795">
    <property type="entry name" value="SF2_C_Ski2"/>
    <property type="match status" value="1"/>
</dbReference>
<feature type="domain" description="Helicase ATP-binding" evidence="6">
    <location>
        <begin position="34"/>
        <end position="198"/>
    </location>
</feature>
<gene>
    <name evidence="8" type="ORF">CA12_24320</name>
</gene>
<dbReference type="PROSITE" id="PS51194">
    <property type="entry name" value="HELICASE_CTER"/>
    <property type="match status" value="1"/>
</dbReference>
<dbReference type="CDD" id="cd17921">
    <property type="entry name" value="DEXHc_Ski2"/>
    <property type="match status" value="1"/>
</dbReference>
<dbReference type="Proteomes" id="UP000318741">
    <property type="component" value="Chromosome"/>
</dbReference>
<dbReference type="Pfam" id="PF00270">
    <property type="entry name" value="DEAD"/>
    <property type="match status" value="1"/>
</dbReference>
<keyword evidence="4" id="KW-0067">ATP-binding</keyword>
<dbReference type="KEGG" id="acaf:CA12_24320"/>
<evidence type="ECO:0000313" key="9">
    <source>
        <dbReference type="Proteomes" id="UP000318741"/>
    </source>
</evidence>
<dbReference type="PANTHER" id="PTHR12131">
    <property type="entry name" value="ATP-DEPENDENT RNA AND DNA HELICASE"/>
    <property type="match status" value="1"/>
</dbReference>
<evidence type="ECO:0000259" key="6">
    <source>
        <dbReference type="PROSITE" id="PS51192"/>
    </source>
</evidence>
<name>A0A517PAD7_9PLAN</name>
<evidence type="ECO:0000256" key="2">
    <source>
        <dbReference type="ARBA" id="ARBA00022801"/>
    </source>
</evidence>
<dbReference type="InterPro" id="IPR011545">
    <property type="entry name" value="DEAD/DEAH_box_helicase_dom"/>
</dbReference>
<reference evidence="8 9" key="1">
    <citation type="submission" date="2019-02" db="EMBL/GenBank/DDBJ databases">
        <title>Deep-cultivation of Planctomycetes and their phenomic and genomic characterization uncovers novel biology.</title>
        <authorList>
            <person name="Wiegand S."/>
            <person name="Jogler M."/>
            <person name="Boedeker C."/>
            <person name="Pinto D."/>
            <person name="Vollmers J."/>
            <person name="Rivas-Marin E."/>
            <person name="Kohn T."/>
            <person name="Peeters S.H."/>
            <person name="Heuer A."/>
            <person name="Rast P."/>
            <person name="Oberbeckmann S."/>
            <person name="Bunk B."/>
            <person name="Jeske O."/>
            <person name="Meyerdierks A."/>
            <person name="Storesund J.E."/>
            <person name="Kallscheuer N."/>
            <person name="Luecker S."/>
            <person name="Lage O.M."/>
            <person name="Pohl T."/>
            <person name="Merkel B.J."/>
            <person name="Hornburger P."/>
            <person name="Mueller R.-W."/>
            <person name="Bruemmer F."/>
            <person name="Labrenz M."/>
            <person name="Spormann A.M."/>
            <person name="Op den Camp H."/>
            <person name="Overmann J."/>
            <person name="Amann R."/>
            <person name="Jetten M.S.M."/>
            <person name="Mascher T."/>
            <person name="Medema M.H."/>
            <person name="Devos D.P."/>
            <person name="Kaster A.-K."/>
            <person name="Ovreas L."/>
            <person name="Rohde M."/>
            <person name="Galperin M.Y."/>
            <person name="Jogler C."/>
        </authorList>
    </citation>
    <scope>NUCLEOTIDE SEQUENCE [LARGE SCALE GENOMIC DNA]</scope>
    <source>
        <strain evidence="8 9">CA12</strain>
    </source>
</reference>
<dbReference type="PROSITE" id="PS51192">
    <property type="entry name" value="HELICASE_ATP_BIND_1"/>
    <property type="match status" value="1"/>
</dbReference>
<dbReference type="RefSeq" id="WP_145359166.1">
    <property type="nucleotide sequence ID" value="NZ_CP036265.1"/>
</dbReference>
<dbReference type="SUPFAM" id="SSF52540">
    <property type="entry name" value="P-loop containing nucleoside triphosphate hydrolases"/>
    <property type="match status" value="1"/>
</dbReference>
<proteinExistence type="predicted"/>